<accession>A0ABT6FW78</accession>
<name>A0ABT6FW78_9FLAO</name>
<dbReference type="EMBL" id="JAPMUA010000007">
    <property type="protein sequence ID" value="MDG3587525.1"/>
    <property type="molecule type" value="Genomic_DNA"/>
</dbReference>
<organism evidence="1 2">
    <name type="scientific">Galbibacter pacificus</name>
    <dbReference type="NCBI Taxonomy" id="2996052"/>
    <lineage>
        <taxon>Bacteria</taxon>
        <taxon>Pseudomonadati</taxon>
        <taxon>Bacteroidota</taxon>
        <taxon>Flavobacteriia</taxon>
        <taxon>Flavobacteriales</taxon>
        <taxon>Flavobacteriaceae</taxon>
        <taxon>Galbibacter</taxon>
    </lineage>
</organism>
<evidence type="ECO:0008006" key="3">
    <source>
        <dbReference type="Google" id="ProtNLM"/>
    </source>
</evidence>
<dbReference type="RefSeq" id="WP_277901242.1">
    <property type="nucleotide sequence ID" value="NZ_JAPMUA010000007.1"/>
</dbReference>
<reference evidence="1" key="1">
    <citation type="submission" date="2022-11" db="EMBL/GenBank/DDBJ databases">
        <title>High-quality draft genome sequence of Galbibacter sp. strain CMA-7.</title>
        <authorList>
            <person name="Wei L."/>
            <person name="Dong C."/>
            <person name="Shao Z."/>
        </authorList>
    </citation>
    <scope>NUCLEOTIDE SEQUENCE</scope>
    <source>
        <strain evidence="1">CMA-7</strain>
    </source>
</reference>
<proteinExistence type="predicted"/>
<gene>
    <name evidence="1" type="ORF">OSR52_16825</name>
</gene>
<dbReference type="Proteomes" id="UP001153642">
    <property type="component" value="Unassembled WGS sequence"/>
</dbReference>
<keyword evidence="2" id="KW-1185">Reference proteome</keyword>
<evidence type="ECO:0000313" key="1">
    <source>
        <dbReference type="EMBL" id="MDG3587525.1"/>
    </source>
</evidence>
<protein>
    <recommendedName>
        <fullName evidence="3">DUF5710 domain-containing protein</fullName>
    </recommendedName>
</protein>
<comment type="caution">
    <text evidence="1">The sequence shown here is derived from an EMBL/GenBank/DDBJ whole genome shotgun (WGS) entry which is preliminary data.</text>
</comment>
<evidence type="ECO:0000313" key="2">
    <source>
        <dbReference type="Proteomes" id="UP001153642"/>
    </source>
</evidence>
<sequence>METRLYPYQFGYHREKPVIFVKFPFDLKLKDALRKQFPSAKWSNTNKAWYLPDLPAVRTVLGPSEK</sequence>